<protein>
    <submittedName>
        <fullName evidence="2">Uncharacterized protein</fullName>
    </submittedName>
</protein>
<feature type="region of interest" description="Disordered" evidence="1">
    <location>
        <begin position="605"/>
        <end position="640"/>
    </location>
</feature>
<organism evidence="2 3">
    <name type="scientific">Anncaliia algerae PRA339</name>
    <dbReference type="NCBI Taxonomy" id="1288291"/>
    <lineage>
        <taxon>Eukaryota</taxon>
        <taxon>Fungi</taxon>
        <taxon>Fungi incertae sedis</taxon>
        <taxon>Microsporidia</taxon>
        <taxon>Tubulinosematoidea</taxon>
        <taxon>Tubulinosematidae</taxon>
        <taxon>Anncaliia</taxon>
    </lineage>
</organism>
<dbReference type="HOGENOM" id="CLU_024692_0_0_1"/>
<dbReference type="Proteomes" id="UP000030655">
    <property type="component" value="Unassembled WGS sequence"/>
</dbReference>
<keyword evidence="3" id="KW-1185">Reference proteome</keyword>
<accession>A0A059EYK3</accession>
<dbReference type="EMBL" id="KK365204">
    <property type="protein sequence ID" value="KCZ80093.1"/>
    <property type="molecule type" value="Genomic_DNA"/>
</dbReference>
<dbReference type="VEuPathDB" id="MicrosporidiaDB:H312_02497"/>
<sequence>MKKSDIINSESFNNLKNYKVFKKRSTDLFPCIELTNWHYKIIPSYKLILYGNNGEKNIVTSQVLHVKEDIIHTINTPYKLKGNMNHNCNPFPGMDPQLFSGGIPENFSDKIRDQIKSLENLNKLNKSNNNPMNEINESKNIYENYEHVEEDEKKSNEGLQDKAKENNSFITKDEKRTGNTEKKIISDDLMHKERSEPNLQGLFKYKEVSTEEIVKIDGLSHNFSKNNDIVLSEKCEEHKYKVNNDLVLNNFNESNVLNEEENIYKQDKDDIREEVNKEYCIEDFENVVNLNTNNIQSEEEMIQDSLYPKNEEIPGILREEQTSNEEKLLQTSSDTKNDLNTNEELRYPILEERIVDQEHELNDENLSNASEINEENKCPTPGYVEESECLTDAFELPHENKIHYDSNSKSKAGFDLTNIGTIQDSICTKKTEEASNIHMSENVKRKIDELISLETKEKKTVDDFLFNKTLQIPVNVSEISYDSSEKSDDKTMQEINLLSQEMKHETDKFIEFFKEAKEQMLTSVNMNNIEGNVKSNEEREKEKSGSLQEEKSSTVKRVKIKAQANKKLNAVKNELEIEKIVKTDDENRKEINVSEKNKITKRKVKQFGKESDEPVNKEVLNDEKINSKESKKAKSKVEKKKEVLENKNTLIKKNLINKNKKISQTSVAEDKLPKKSLSTDSKKVPKKKRKKLTLPRKFK</sequence>
<feature type="region of interest" description="Disordered" evidence="1">
    <location>
        <begin position="657"/>
        <end position="699"/>
    </location>
</feature>
<reference evidence="3" key="1">
    <citation type="submission" date="2013-02" db="EMBL/GenBank/DDBJ databases">
        <authorList>
            <consortium name="The Broad Institute Genome Sequencing Platform"/>
            <person name="Cuomo C."/>
            <person name="Becnel J."/>
            <person name="Sanscrainte N."/>
            <person name="Walker B."/>
            <person name="Young S.K."/>
            <person name="Zeng Q."/>
            <person name="Gargeya S."/>
            <person name="Fitzgerald M."/>
            <person name="Haas B."/>
            <person name="Abouelleil A."/>
            <person name="Alvarado L."/>
            <person name="Arachchi H.M."/>
            <person name="Berlin A.M."/>
            <person name="Chapman S.B."/>
            <person name="Dewar J."/>
            <person name="Goldberg J."/>
            <person name="Griggs A."/>
            <person name="Gujja S."/>
            <person name="Hansen M."/>
            <person name="Howarth C."/>
            <person name="Imamovic A."/>
            <person name="Larimer J."/>
            <person name="McCowan C."/>
            <person name="Murphy C."/>
            <person name="Neiman D."/>
            <person name="Pearson M."/>
            <person name="Priest M."/>
            <person name="Roberts A."/>
            <person name="Saif S."/>
            <person name="Shea T."/>
            <person name="Sisk P."/>
            <person name="Sykes S."/>
            <person name="Wortman J."/>
            <person name="Nusbaum C."/>
            <person name="Birren B."/>
        </authorList>
    </citation>
    <scope>NUCLEOTIDE SEQUENCE [LARGE SCALE GENOMIC DNA]</scope>
    <source>
        <strain evidence="3">PRA339</strain>
    </source>
</reference>
<feature type="compositionally biased region" description="Basic residues" evidence="1">
    <location>
        <begin position="684"/>
        <end position="699"/>
    </location>
</feature>
<dbReference type="AlphaFoldDB" id="A0A059EYK3"/>
<name>A0A059EYK3_9MICR</name>
<dbReference type="STRING" id="1288291.A0A059EYK3"/>
<gene>
    <name evidence="2" type="ORF">H312_02497</name>
</gene>
<dbReference type="OrthoDB" id="10396323at2759"/>
<feature type="compositionally biased region" description="Basic and acidic residues" evidence="1">
    <location>
        <begin position="535"/>
        <end position="553"/>
    </location>
</feature>
<evidence type="ECO:0000256" key="1">
    <source>
        <dbReference type="SAM" id="MobiDB-lite"/>
    </source>
</evidence>
<proteinExistence type="predicted"/>
<reference evidence="2 3" key="2">
    <citation type="submission" date="2014-03" db="EMBL/GenBank/DDBJ databases">
        <title>The Genome Sequence of Anncaliia algerae insect isolate PRA339.</title>
        <authorList>
            <consortium name="The Broad Institute Genome Sequencing Platform"/>
            <consortium name="The Broad Institute Genome Sequencing Center for Infectious Disease"/>
            <person name="Cuomo C."/>
            <person name="Becnel J."/>
            <person name="Sanscrainte N."/>
            <person name="Walker B."/>
            <person name="Young S.K."/>
            <person name="Zeng Q."/>
            <person name="Gargeya S."/>
            <person name="Fitzgerald M."/>
            <person name="Haas B."/>
            <person name="Abouelleil A."/>
            <person name="Alvarado L."/>
            <person name="Arachchi H.M."/>
            <person name="Berlin A.M."/>
            <person name="Chapman S.B."/>
            <person name="Dewar J."/>
            <person name="Goldberg J."/>
            <person name="Griggs A."/>
            <person name="Gujja S."/>
            <person name="Hansen M."/>
            <person name="Howarth C."/>
            <person name="Imamovic A."/>
            <person name="Larimer J."/>
            <person name="McCowan C."/>
            <person name="Murphy C."/>
            <person name="Neiman D."/>
            <person name="Pearson M."/>
            <person name="Priest M."/>
            <person name="Roberts A."/>
            <person name="Saif S."/>
            <person name="Shea T."/>
            <person name="Sisk P."/>
            <person name="Sykes S."/>
            <person name="Wortman J."/>
            <person name="Nusbaum C."/>
            <person name="Birren B."/>
        </authorList>
    </citation>
    <scope>NUCLEOTIDE SEQUENCE [LARGE SCALE GENOMIC DNA]</scope>
    <source>
        <strain evidence="2 3">PRA339</strain>
    </source>
</reference>
<evidence type="ECO:0000313" key="2">
    <source>
        <dbReference type="EMBL" id="KCZ80093.1"/>
    </source>
</evidence>
<evidence type="ECO:0000313" key="3">
    <source>
        <dbReference type="Proteomes" id="UP000030655"/>
    </source>
</evidence>
<feature type="compositionally biased region" description="Basic and acidic residues" evidence="1">
    <location>
        <begin position="607"/>
        <end position="640"/>
    </location>
</feature>
<feature type="region of interest" description="Disordered" evidence="1">
    <location>
        <begin position="527"/>
        <end position="555"/>
    </location>
</feature>